<dbReference type="Proteomes" id="UP001278766">
    <property type="component" value="Unassembled WGS sequence"/>
</dbReference>
<dbReference type="RefSeq" id="XP_062654095.1">
    <property type="nucleotide sequence ID" value="XM_062804861.1"/>
</dbReference>
<organism evidence="2 3">
    <name type="scientific">Chaetomium fimeti</name>
    <dbReference type="NCBI Taxonomy" id="1854472"/>
    <lineage>
        <taxon>Eukaryota</taxon>
        <taxon>Fungi</taxon>
        <taxon>Dikarya</taxon>
        <taxon>Ascomycota</taxon>
        <taxon>Pezizomycotina</taxon>
        <taxon>Sordariomycetes</taxon>
        <taxon>Sordariomycetidae</taxon>
        <taxon>Sordariales</taxon>
        <taxon>Chaetomiaceae</taxon>
        <taxon>Chaetomium</taxon>
    </lineage>
</organism>
<gene>
    <name evidence="2" type="ORF">B0H64DRAFT_411604</name>
</gene>
<sequence>MNDEKDERIKEMKEGLSGEALCDGFLPGEFAEYIDYTRRLTFDDKLDYSYLRRLFHRRFRSKGFEYNHVFDCTEKLFDEMESEVNPTAPLTQRSQRAPKTKMSGKGLRWRGIASVRNHRHGVSARSYAPAVDQAGDVIKPGG</sequence>
<comment type="caution">
    <text evidence="2">The sequence shown here is derived from an EMBL/GenBank/DDBJ whole genome shotgun (WGS) entry which is preliminary data.</text>
</comment>
<feature type="region of interest" description="Disordered" evidence="1">
    <location>
        <begin position="83"/>
        <end position="107"/>
    </location>
</feature>
<reference evidence="2" key="1">
    <citation type="journal article" date="2023" name="Mol. Phylogenet. Evol.">
        <title>Genome-scale phylogeny and comparative genomics of the fungal order Sordariales.</title>
        <authorList>
            <person name="Hensen N."/>
            <person name="Bonometti L."/>
            <person name="Westerberg I."/>
            <person name="Brannstrom I.O."/>
            <person name="Guillou S."/>
            <person name="Cros-Aarteil S."/>
            <person name="Calhoun S."/>
            <person name="Haridas S."/>
            <person name="Kuo A."/>
            <person name="Mondo S."/>
            <person name="Pangilinan J."/>
            <person name="Riley R."/>
            <person name="LaButti K."/>
            <person name="Andreopoulos B."/>
            <person name="Lipzen A."/>
            <person name="Chen C."/>
            <person name="Yan M."/>
            <person name="Daum C."/>
            <person name="Ng V."/>
            <person name="Clum A."/>
            <person name="Steindorff A."/>
            <person name="Ohm R.A."/>
            <person name="Martin F."/>
            <person name="Silar P."/>
            <person name="Natvig D.O."/>
            <person name="Lalanne C."/>
            <person name="Gautier V."/>
            <person name="Ament-Velasquez S.L."/>
            <person name="Kruys A."/>
            <person name="Hutchinson M.I."/>
            <person name="Powell A.J."/>
            <person name="Barry K."/>
            <person name="Miller A.N."/>
            <person name="Grigoriev I.V."/>
            <person name="Debuchy R."/>
            <person name="Gladieux P."/>
            <person name="Hiltunen Thoren M."/>
            <person name="Johannesson H."/>
        </authorList>
    </citation>
    <scope>NUCLEOTIDE SEQUENCE</scope>
    <source>
        <strain evidence="2">CBS 168.71</strain>
    </source>
</reference>
<dbReference type="Gene3D" id="1.10.510.10">
    <property type="entry name" value="Transferase(Phosphotransferase) domain 1"/>
    <property type="match status" value="1"/>
</dbReference>
<proteinExistence type="predicted"/>
<evidence type="ECO:0000313" key="3">
    <source>
        <dbReference type="Proteomes" id="UP001278766"/>
    </source>
</evidence>
<accession>A0AAE0LM83</accession>
<dbReference type="GeneID" id="87841809"/>
<name>A0AAE0LM83_9PEZI</name>
<reference evidence="2" key="2">
    <citation type="submission" date="2023-06" db="EMBL/GenBank/DDBJ databases">
        <authorList>
            <consortium name="Lawrence Berkeley National Laboratory"/>
            <person name="Haridas S."/>
            <person name="Hensen N."/>
            <person name="Bonometti L."/>
            <person name="Westerberg I."/>
            <person name="Brannstrom I.O."/>
            <person name="Guillou S."/>
            <person name="Cros-Aarteil S."/>
            <person name="Calhoun S."/>
            <person name="Kuo A."/>
            <person name="Mondo S."/>
            <person name="Pangilinan J."/>
            <person name="Riley R."/>
            <person name="Labutti K."/>
            <person name="Andreopoulos B."/>
            <person name="Lipzen A."/>
            <person name="Chen C."/>
            <person name="Yanf M."/>
            <person name="Daum C."/>
            <person name="Ng V."/>
            <person name="Clum A."/>
            <person name="Steindorff A."/>
            <person name="Ohm R."/>
            <person name="Martin F."/>
            <person name="Silar P."/>
            <person name="Natvig D."/>
            <person name="Lalanne C."/>
            <person name="Gautier V."/>
            <person name="Ament-Velasquez S.L."/>
            <person name="Kruys A."/>
            <person name="Hutchinson M.I."/>
            <person name="Powell A.J."/>
            <person name="Barry K."/>
            <person name="Miller A.N."/>
            <person name="Grigoriev I.V."/>
            <person name="Debuchy R."/>
            <person name="Gladieux P."/>
            <person name="Thoren M.H."/>
            <person name="Johannesson H."/>
        </authorList>
    </citation>
    <scope>NUCLEOTIDE SEQUENCE</scope>
    <source>
        <strain evidence="2">CBS 168.71</strain>
    </source>
</reference>
<evidence type="ECO:0000256" key="1">
    <source>
        <dbReference type="SAM" id="MobiDB-lite"/>
    </source>
</evidence>
<feature type="compositionally biased region" description="Polar residues" evidence="1">
    <location>
        <begin position="84"/>
        <end position="97"/>
    </location>
</feature>
<dbReference type="AlphaFoldDB" id="A0AAE0LM83"/>
<dbReference type="EMBL" id="JAUEPN010000012">
    <property type="protein sequence ID" value="KAK3290581.1"/>
    <property type="molecule type" value="Genomic_DNA"/>
</dbReference>
<keyword evidence="3" id="KW-1185">Reference proteome</keyword>
<evidence type="ECO:0000313" key="2">
    <source>
        <dbReference type="EMBL" id="KAK3290581.1"/>
    </source>
</evidence>
<protein>
    <submittedName>
        <fullName evidence="2">Uncharacterized protein</fullName>
    </submittedName>
</protein>